<dbReference type="AlphaFoldDB" id="A0A848DM50"/>
<dbReference type="InterPro" id="IPR021218">
    <property type="entry name" value="DUF2784"/>
</dbReference>
<accession>A0A848DM50</accession>
<evidence type="ECO:0000313" key="3">
    <source>
        <dbReference type="EMBL" id="NMH93454.1"/>
    </source>
</evidence>
<dbReference type="RefSeq" id="WP_169414154.1">
    <property type="nucleotide sequence ID" value="NZ_JAAXKZ010000069.1"/>
</dbReference>
<keyword evidence="2" id="KW-0472">Membrane</keyword>
<proteinExistence type="predicted"/>
<organism evidence="3 4">
    <name type="scientific">Pseudonocardia bannensis</name>
    <dbReference type="NCBI Taxonomy" id="630973"/>
    <lineage>
        <taxon>Bacteria</taxon>
        <taxon>Bacillati</taxon>
        <taxon>Actinomycetota</taxon>
        <taxon>Actinomycetes</taxon>
        <taxon>Pseudonocardiales</taxon>
        <taxon>Pseudonocardiaceae</taxon>
        <taxon>Pseudonocardia</taxon>
    </lineage>
</organism>
<reference evidence="3 4" key="1">
    <citation type="submission" date="2020-04" db="EMBL/GenBank/DDBJ databases">
        <authorList>
            <person name="Klaysubun C."/>
            <person name="Duangmal K."/>
            <person name="Lipun K."/>
        </authorList>
    </citation>
    <scope>NUCLEOTIDE SEQUENCE [LARGE SCALE GENOMIC DNA]</scope>
    <source>
        <strain evidence="3 4">DSM 45300</strain>
    </source>
</reference>
<feature type="transmembrane region" description="Helical" evidence="2">
    <location>
        <begin position="95"/>
        <end position="113"/>
    </location>
</feature>
<dbReference type="EMBL" id="JAAXKZ010000069">
    <property type="protein sequence ID" value="NMH93454.1"/>
    <property type="molecule type" value="Genomic_DNA"/>
</dbReference>
<evidence type="ECO:0000256" key="1">
    <source>
        <dbReference type="SAM" id="MobiDB-lite"/>
    </source>
</evidence>
<keyword evidence="4" id="KW-1185">Reference proteome</keyword>
<keyword evidence="2" id="KW-0812">Transmembrane</keyword>
<feature type="region of interest" description="Disordered" evidence="1">
    <location>
        <begin position="123"/>
        <end position="155"/>
    </location>
</feature>
<dbReference type="Proteomes" id="UP000586918">
    <property type="component" value="Unassembled WGS sequence"/>
</dbReference>
<name>A0A848DM50_9PSEU</name>
<feature type="transmembrane region" description="Helical" evidence="2">
    <location>
        <begin position="12"/>
        <end position="30"/>
    </location>
</feature>
<feature type="compositionally biased region" description="Low complexity" evidence="1">
    <location>
        <begin position="130"/>
        <end position="145"/>
    </location>
</feature>
<dbReference type="Pfam" id="PF10861">
    <property type="entry name" value="DUF2784"/>
    <property type="match status" value="1"/>
</dbReference>
<evidence type="ECO:0000313" key="4">
    <source>
        <dbReference type="Proteomes" id="UP000586918"/>
    </source>
</evidence>
<gene>
    <name evidence="3" type="ORF">HF519_18110</name>
</gene>
<comment type="caution">
    <text evidence="3">The sequence shown here is derived from an EMBL/GenBank/DDBJ whole genome shotgun (WGS) entry which is preliminary data.</text>
</comment>
<keyword evidence="2" id="KW-1133">Transmembrane helix</keyword>
<protein>
    <submittedName>
        <fullName evidence="3">DUF2784 family protein</fullName>
    </submittedName>
</protein>
<sequence>MGYRVLADAAMLAHFAFLAHLTLGGFLGWWRPWLLLAHAPVLLWGLLSVTVGLECPLTVVEDRARLRAGERGLGGDGFIGTYLTGVIYPERYLGLVRALVVVVVVVSWVGAIVRTRRCRGRPPVRRRSAAARTSAPRRSTARRSPPVAPGRGGAG</sequence>
<evidence type="ECO:0000256" key="2">
    <source>
        <dbReference type="SAM" id="Phobius"/>
    </source>
</evidence>